<reference evidence="2 4" key="1">
    <citation type="journal article" date="2018" name="BMC Genomics">
        <title>Comparative genomics of the wheat fungal pathogen Pyrenophora tritici-repentis reveals chromosomal variations and genome plasticity.</title>
        <authorList>
            <person name="Moolhuijzen P."/>
            <person name="See P.T."/>
            <person name="Hane J.K."/>
            <person name="Shi G."/>
            <person name="Liu Z."/>
            <person name="Oliver R.P."/>
            <person name="Moffat C.S."/>
        </authorList>
    </citation>
    <scope>NUCLEOTIDE SEQUENCE [LARGE SCALE GENOMIC DNA]</scope>
    <source>
        <strain evidence="2">M4</strain>
    </source>
</reference>
<reference evidence="3" key="3">
    <citation type="journal article" date="2022" name="bioRxiv">
        <title>A global pangenome for the wheat fungal pathogen Pyrenophora tritici-repentis and prediction of effector protein structural homology.</title>
        <authorList>
            <person name="Moolhuijzen P."/>
            <person name="See P.T."/>
            <person name="Shi G."/>
            <person name="Powell H.R."/>
            <person name="Cockram J."/>
            <person name="Jorgensen L.N."/>
            <person name="Benslimane H."/>
            <person name="Strelkov S.E."/>
            <person name="Turner J."/>
            <person name="Liu Z."/>
            <person name="Moffat C.S."/>
        </authorList>
    </citation>
    <scope>NUCLEOTIDE SEQUENCE</scope>
    <source>
        <strain evidence="3">86-124</strain>
    </source>
</reference>
<dbReference type="OrthoDB" id="3796452at2759"/>
<evidence type="ECO:0000313" key="5">
    <source>
        <dbReference type="Proteomes" id="UP000249757"/>
    </source>
</evidence>
<name>A0A2W1E4R0_9PLEO</name>
<evidence type="ECO:0000256" key="1">
    <source>
        <dbReference type="SAM" id="MobiDB-lite"/>
    </source>
</evidence>
<feature type="compositionally biased region" description="Basic and acidic residues" evidence="1">
    <location>
        <begin position="244"/>
        <end position="256"/>
    </location>
</feature>
<feature type="region of interest" description="Disordered" evidence="1">
    <location>
        <begin position="1"/>
        <end position="53"/>
    </location>
</feature>
<feature type="compositionally biased region" description="Polar residues" evidence="1">
    <location>
        <begin position="12"/>
        <end position="21"/>
    </location>
</feature>
<dbReference type="Proteomes" id="UP000249757">
    <property type="component" value="Unassembled WGS sequence"/>
</dbReference>
<comment type="caution">
    <text evidence="3">The sequence shown here is derived from an EMBL/GenBank/DDBJ whole genome shotgun (WGS) entry which is preliminary data.</text>
</comment>
<feature type="compositionally biased region" description="Acidic residues" evidence="1">
    <location>
        <begin position="24"/>
        <end position="36"/>
    </location>
</feature>
<reference evidence="3" key="2">
    <citation type="submission" date="2021-05" db="EMBL/GenBank/DDBJ databases">
        <authorList>
            <person name="Moolhuijzen P.M."/>
            <person name="Moffat C.S."/>
        </authorList>
    </citation>
    <scope>NUCLEOTIDE SEQUENCE</scope>
    <source>
        <strain evidence="3">86-124</strain>
    </source>
</reference>
<feature type="compositionally biased region" description="Acidic residues" evidence="1">
    <location>
        <begin position="231"/>
        <end position="243"/>
    </location>
</feature>
<evidence type="ECO:0000313" key="4">
    <source>
        <dbReference type="Proteomes" id="UP000245464"/>
    </source>
</evidence>
<dbReference type="EMBL" id="NRDI02000001">
    <property type="protein sequence ID" value="KAI1520532.1"/>
    <property type="molecule type" value="Genomic_DNA"/>
</dbReference>
<organism evidence="3 5">
    <name type="scientific">Pyrenophora tritici-repentis</name>
    <dbReference type="NCBI Taxonomy" id="45151"/>
    <lineage>
        <taxon>Eukaryota</taxon>
        <taxon>Fungi</taxon>
        <taxon>Dikarya</taxon>
        <taxon>Ascomycota</taxon>
        <taxon>Pezizomycotina</taxon>
        <taxon>Dothideomycetes</taxon>
        <taxon>Pleosporomycetidae</taxon>
        <taxon>Pleosporales</taxon>
        <taxon>Pleosporineae</taxon>
        <taxon>Pleosporaceae</taxon>
        <taxon>Pyrenophora</taxon>
    </lineage>
</organism>
<evidence type="ECO:0000313" key="3">
    <source>
        <dbReference type="EMBL" id="KAI1520532.1"/>
    </source>
</evidence>
<accession>A0A2W1E4R0</accession>
<proteinExistence type="predicted"/>
<feature type="compositionally biased region" description="Basic and acidic residues" evidence="1">
    <location>
        <begin position="43"/>
        <end position="53"/>
    </location>
</feature>
<dbReference type="Proteomes" id="UP000245464">
    <property type="component" value="Chromosome 1"/>
</dbReference>
<protein>
    <submittedName>
        <fullName evidence="2">TT-ORF1 domain containing protein</fullName>
    </submittedName>
</protein>
<dbReference type="EMBL" id="NQIK02000001">
    <property type="protein sequence ID" value="KAF7576730.1"/>
    <property type="molecule type" value="Genomic_DNA"/>
</dbReference>
<reference evidence="5" key="4">
    <citation type="journal article" date="2022" name="Microb. Genom.">
        <title>A global pangenome for the wheat fungal pathogen Pyrenophora tritici-repentis and prediction of effector protein structural homology.</title>
        <authorList>
            <person name="Moolhuijzen P.M."/>
            <person name="See P.T."/>
            <person name="Shi G."/>
            <person name="Powell H.R."/>
            <person name="Cockram J."/>
            <person name="Jorgensen L.N."/>
            <person name="Benslimane H."/>
            <person name="Strelkov S.E."/>
            <person name="Turner J."/>
            <person name="Liu Z."/>
            <person name="Moffat C.S."/>
        </authorList>
    </citation>
    <scope>NUCLEOTIDE SEQUENCE [LARGE SCALE GENOMIC DNA]</scope>
</reference>
<keyword evidence="5" id="KW-1185">Reference proteome</keyword>
<evidence type="ECO:0000313" key="2">
    <source>
        <dbReference type="EMBL" id="KAF7576730.1"/>
    </source>
</evidence>
<dbReference type="AlphaFoldDB" id="A0A2W1E4R0"/>
<sequence>MAWLSQMLGRNRTASDGSPFTAQDDPDWSDTSESEDFVPSSDKNGRPRDGNRVSLEQERALLPYMPALLDDRLPPCGLQPQVAYENVVRRLRKIWLQRAVQDANNVPLVEICKWILQDLKIEAEDSPVGSEYRTKQRQPWRREDVFKYEICWAKYFVREAEVLEQRKSMSEEDLAKQDFRDKLHPIPRELDIYVQKSCNKKNVLNSWKAWHERKRQPVGSRDTGLGVDGTQDADAEEPKDDEDSQRHGIDENDKQDGQGYTSDDDDDEYNRAHITDAEDEDNED</sequence>
<gene>
    <name evidence="3" type="ORF">Ptr86124_000900</name>
    <name evidence="2" type="ORF">PtrM4_009700</name>
</gene>
<feature type="region of interest" description="Disordered" evidence="1">
    <location>
        <begin position="214"/>
        <end position="284"/>
    </location>
</feature>